<gene>
    <name evidence="3" type="ordered locus">TUZN_1801</name>
</gene>
<dbReference type="GeneID" id="10361314"/>
<evidence type="ECO:0000313" key="3">
    <source>
        <dbReference type="EMBL" id="AEA13261.1"/>
    </source>
</evidence>
<dbReference type="HOGENOM" id="CLU_1943941_0_0_2"/>
<feature type="domain" description="SWIM-type" evidence="2">
    <location>
        <begin position="70"/>
        <end position="104"/>
    </location>
</feature>
<dbReference type="OrthoDB" id="25498at2157"/>
<dbReference type="RefSeq" id="WP_013680596.1">
    <property type="nucleotide sequence ID" value="NC_015315.1"/>
</dbReference>
<dbReference type="Pfam" id="PF04434">
    <property type="entry name" value="SWIM"/>
    <property type="match status" value="1"/>
</dbReference>
<accession>F2L3U9</accession>
<keyword evidence="1" id="KW-0862">Zinc</keyword>
<name>F2L3U9_THEU7</name>
<dbReference type="EMBL" id="CP002590">
    <property type="protein sequence ID" value="AEA13261.1"/>
    <property type="molecule type" value="Genomic_DNA"/>
</dbReference>
<dbReference type="GO" id="GO:0008270">
    <property type="term" value="F:zinc ion binding"/>
    <property type="evidence" value="ECO:0007669"/>
    <property type="project" value="UniProtKB-KW"/>
</dbReference>
<dbReference type="STRING" id="999630.TUZN_1801"/>
<dbReference type="PROSITE" id="PS50966">
    <property type="entry name" value="ZF_SWIM"/>
    <property type="match status" value="1"/>
</dbReference>
<dbReference type="InterPro" id="IPR007527">
    <property type="entry name" value="Znf_SWIM"/>
</dbReference>
<organism evidence="3 4">
    <name type="scientific">Thermoproteus uzoniensis (strain 768-20)</name>
    <dbReference type="NCBI Taxonomy" id="999630"/>
    <lineage>
        <taxon>Archaea</taxon>
        <taxon>Thermoproteota</taxon>
        <taxon>Thermoprotei</taxon>
        <taxon>Thermoproteales</taxon>
        <taxon>Thermoproteaceae</taxon>
        <taxon>Thermoproteus</taxon>
    </lineage>
</organism>
<reference evidence="3 4" key="1">
    <citation type="journal article" date="2011" name="J. Bacteriol.">
        <title>Complete genome sequence of the thermoacidophilic crenarchaeon Thermoproteus uzoniensis 768-20.</title>
        <authorList>
            <person name="Mardanov A.V."/>
            <person name="Gumerov V.M."/>
            <person name="Beletsky A.V."/>
            <person name="Prokofeva M.I."/>
            <person name="Bonch-Osmolovskaya E.A."/>
            <person name="Ravin N.V."/>
            <person name="Skryabin K.G."/>
        </authorList>
    </citation>
    <scope>NUCLEOTIDE SEQUENCE [LARGE SCALE GENOMIC DNA]</scope>
    <source>
        <strain evidence="3 4">768-20</strain>
    </source>
</reference>
<dbReference type="eggNOG" id="arCOG05658">
    <property type="taxonomic scope" value="Archaea"/>
</dbReference>
<proteinExistence type="predicted"/>
<evidence type="ECO:0000259" key="2">
    <source>
        <dbReference type="PROSITE" id="PS50966"/>
    </source>
</evidence>
<evidence type="ECO:0000256" key="1">
    <source>
        <dbReference type="PROSITE-ProRule" id="PRU00325"/>
    </source>
</evidence>
<keyword evidence="1" id="KW-0863">Zinc-finger</keyword>
<protein>
    <submittedName>
        <fullName evidence="3">Zinc finger, SWIM domain protein</fullName>
    </submittedName>
</protein>
<dbReference type="Proteomes" id="UP000008138">
    <property type="component" value="Chromosome"/>
</dbReference>
<reference key="2">
    <citation type="submission" date="2011-03" db="EMBL/GenBank/DDBJ databases">
        <title>Complete genome sequence of the thermoacidophilic crenarchaeon Thermoproteus uzoniensis 768-20.</title>
        <authorList>
            <person name="Mardanov A.V."/>
            <person name="Gumerov V.M."/>
            <person name="Beletsky A.V."/>
            <person name="Prokofeva M.I."/>
            <person name="Bonch-Osmolovskaya E.A."/>
            <person name="Ravin N.V."/>
            <person name="Skryabin K.G."/>
        </authorList>
    </citation>
    <scope>NUCLEOTIDE SEQUENCE</scope>
    <source>
        <strain>768-20</strain>
    </source>
</reference>
<dbReference type="KEGG" id="tuz:TUZN_1801"/>
<keyword evidence="1" id="KW-0479">Metal-binding</keyword>
<dbReference type="AlphaFoldDB" id="F2L3U9"/>
<evidence type="ECO:0000313" key="4">
    <source>
        <dbReference type="Proteomes" id="UP000008138"/>
    </source>
</evidence>
<sequence length="130" mass="14358">MGSAEALEEGARRFLLDLSGTLGVRLSKILDLYFSVEPRRARILEIVEERGKVLGVRMAVESSSRRGVWHYVSVGPYGAKCTCEANTIKGLICRHIIIALITWNMVSLIKTGQGVDIGSLGWLKKQPTED</sequence>
<keyword evidence="4" id="KW-1185">Reference proteome</keyword>